<dbReference type="Proteomes" id="UP000308652">
    <property type="component" value="Unassembled WGS sequence"/>
</dbReference>
<proteinExistence type="predicted"/>
<evidence type="ECO:0000313" key="1">
    <source>
        <dbReference type="EMBL" id="TFK37533.1"/>
    </source>
</evidence>
<gene>
    <name evidence="1" type="ORF">BDQ12DRAFT_713339</name>
</gene>
<protein>
    <submittedName>
        <fullName evidence="1">Uncharacterized protein</fullName>
    </submittedName>
</protein>
<dbReference type="AlphaFoldDB" id="A0A5C3LYQ0"/>
<organism evidence="1 2">
    <name type="scientific">Crucibulum laeve</name>
    <dbReference type="NCBI Taxonomy" id="68775"/>
    <lineage>
        <taxon>Eukaryota</taxon>
        <taxon>Fungi</taxon>
        <taxon>Dikarya</taxon>
        <taxon>Basidiomycota</taxon>
        <taxon>Agaricomycotina</taxon>
        <taxon>Agaricomycetes</taxon>
        <taxon>Agaricomycetidae</taxon>
        <taxon>Agaricales</taxon>
        <taxon>Agaricineae</taxon>
        <taxon>Nidulariaceae</taxon>
        <taxon>Crucibulum</taxon>
    </lineage>
</organism>
<reference evidence="1 2" key="1">
    <citation type="journal article" date="2019" name="Nat. Ecol. Evol.">
        <title>Megaphylogeny resolves global patterns of mushroom evolution.</title>
        <authorList>
            <person name="Varga T."/>
            <person name="Krizsan K."/>
            <person name="Foldi C."/>
            <person name="Dima B."/>
            <person name="Sanchez-Garcia M."/>
            <person name="Sanchez-Ramirez S."/>
            <person name="Szollosi G.J."/>
            <person name="Szarkandi J.G."/>
            <person name="Papp V."/>
            <person name="Albert L."/>
            <person name="Andreopoulos W."/>
            <person name="Angelini C."/>
            <person name="Antonin V."/>
            <person name="Barry K.W."/>
            <person name="Bougher N.L."/>
            <person name="Buchanan P."/>
            <person name="Buyck B."/>
            <person name="Bense V."/>
            <person name="Catcheside P."/>
            <person name="Chovatia M."/>
            <person name="Cooper J."/>
            <person name="Damon W."/>
            <person name="Desjardin D."/>
            <person name="Finy P."/>
            <person name="Geml J."/>
            <person name="Haridas S."/>
            <person name="Hughes K."/>
            <person name="Justo A."/>
            <person name="Karasinski D."/>
            <person name="Kautmanova I."/>
            <person name="Kiss B."/>
            <person name="Kocsube S."/>
            <person name="Kotiranta H."/>
            <person name="LaButti K.M."/>
            <person name="Lechner B.E."/>
            <person name="Liimatainen K."/>
            <person name="Lipzen A."/>
            <person name="Lukacs Z."/>
            <person name="Mihaltcheva S."/>
            <person name="Morgado L.N."/>
            <person name="Niskanen T."/>
            <person name="Noordeloos M.E."/>
            <person name="Ohm R.A."/>
            <person name="Ortiz-Santana B."/>
            <person name="Ovrebo C."/>
            <person name="Racz N."/>
            <person name="Riley R."/>
            <person name="Savchenko A."/>
            <person name="Shiryaev A."/>
            <person name="Soop K."/>
            <person name="Spirin V."/>
            <person name="Szebenyi C."/>
            <person name="Tomsovsky M."/>
            <person name="Tulloss R.E."/>
            <person name="Uehling J."/>
            <person name="Grigoriev I.V."/>
            <person name="Vagvolgyi C."/>
            <person name="Papp T."/>
            <person name="Martin F.M."/>
            <person name="Miettinen O."/>
            <person name="Hibbett D.S."/>
            <person name="Nagy L.G."/>
        </authorList>
    </citation>
    <scope>NUCLEOTIDE SEQUENCE [LARGE SCALE GENOMIC DNA]</scope>
    <source>
        <strain evidence="1 2">CBS 166.37</strain>
    </source>
</reference>
<accession>A0A5C3LYQ0</accession>
<sequence>MTYCGKGCSGNSVPHSYCIKNFYTSDIMDYDATTRPEIEDGEVYFRFGQSTLNASVLVTKTTVTNESLTSRLLEGPTKATELDYVGRVAKHWKTTLINNTAKQLSKLKSFVTPDLAVLRQIVHPEYPATGSFSPYDFKHPDGSRKLTFLGIYTRVVSELLIDQSDPFYHNRWSSLRIAVAFNSVWATKILPVGVYFYFMEHGIPISKHWTTFSSSS</sequence>
<name>A0A5C3LYQ0_9AGAR</name>
<evidence type="ECO:0000313" key="2">
    <source>
        <dbReference type="Proteomes" id="UP000308652"/>
    </source>
</evidence>
<dbReference type="EMBL" id="ML213607">
    <property type="protein sequence ID" value="TFK37533.1"/>
    <property type="molecule type" value="Genomic_DNA"/>
</dbReference>
<keyword evidence="2" id="KW-1185">Reference proteome</keyword>